<feature type="domain" description="Thioesterase" evidence="2">
    <location>
        <begin position="45"/>
        <end position="120"/>
    </location>
</feature>
<dbReference type="GO" id="GO:0005829">
    <property type="term" value="C:cytosol"/>
    <property type="evidence" value="ECO:0007669"/>
    <property type="project" value="TreeGrafter"/>
</dbReference>
<dbReference type="PANTHER" id="PTHR43240">
    <property type="entry name" value="1,4-DIHYDROXY-2-NAPHTHOYL-COA THIOESTERASE 1"/>
    <property type="match status" value="1"/>
</dbReference>
<dbReference type="InterPro" id="IPR003736">
    <property type="entry name" value="PAAI_dom"/>
</dbReference>
<dbReference type="InterPro" id="IPR029069">
    <property type="entry name" value="HotDog_dom_sf"/>
</dbReference>
<dbReference type="CDD" id="cd03443">
    <property type="entry name" value="PaaI_thioesterase"/>
    <property type="match status" value="1"/>
</dbReference>
<comment type="caution">
    <text evidence="3">The sequence shown here is derived from an EMBL/GenBank/DDBJ whole genome shotgun (WGS) entry which is preliminary data.</text>
</comment>
<dbReference type="PANTHER" id="PTHR43240:SF8">
    <property type="entry name" value="PHENYLACETIC ACID DEGRADATION-RELATED PROTEIN"/>
    <property type="match status" value="1"/>
</dbReference>
<name>A0A2W5F581_9BURK</name>
<protein>
    <submittedName>
        <fullName evidence="3">Thioesterase</fullName>
    </submittedName>
</protein>
<dbReference type="SUPFAM" id="SSF54637">
    <property type="entry name" value="Thioesterase/thiol ester dehydrase-isomerase"/>
    <property type="match status" value="1"/>
</dbReference>
<evidence type="ECO:0000259" key="2">
    <source>
        <dbReference type="Pfam" id="PF03061"/>
    </source>
</evidence>
<keyword evidence="1" id="KW-0378">Hydrolase</keyword>
<dbReference type="EMBL" id="QFOD01000028">
    <property type="protein sequence ID" value="PZP27656.1"/>
    <property type="molecule type" value="Genomic_DNA"/>
</dbReference>
<proteinExistence type="predicted"/>
<evidence type="ECO:0000313" key="4">
    <source>
        <dbReference type="Proteomes" id="UP000249633"/>
    </source>
</evidence>
<dbReference type="AlphaFoldDB" id="A0A2W5F581"/>
<dbReference type="NCBIfam" id="TIGR00369">
    <property type="entry name" value="unchar_dom_1"/>
    <property type="match status" value="1"/>
</dbReference>
<dbReference type="InterPro" id="IPR006683">
    <property type="entry name" value="Thioestr_dom"/>
</dbReference>
<dbReference type="Gene3D" id="3.10.129.10">
    <property type="entry name" value="Hotdog Thioesterase"/>
    <property type="match status" value="1"/>
</dbReference>
<evidence type="ECO:0000313" key="3">
    <source>
        <dbReference type="EMBL" id="PZP27656.1"/>
    </source>
</evidence>
<dbReference type="Pfam" id="PF03061">
    <property type="entry name" value="4HBT"/>
    <property type="match status" value="1"/>
</dbReference>
<accession>A0A2W5F581</accession>
<sequence>MPTADQFNQRGAANLPGLLGIRILEVTPEGVRAEMAVRSELMAPNGFLHAGSVVTLADTCAGYGCVASLPEGASGFTTIELKSNHLGTAREGMVECVATPVHLGRNTQVWDAVVKHRDSGKTMALFRCTQMVLYPK</sequence>
<gene>
    <name evidence="3" type="ORF">DI603_21195</name>
</gene>
<reference evidence="3 4" key="1">
    <citation type="submission" date="2017-08" db="EMBL/GenBank/DDBJ databases">
        <title>Infants hospitalized years apart are colonized by the same room-sourced microbial strains.</title>
        <authorList>
            <person name="Brooks B."/>
            <person name="Olm M.R."/>
            <person name="Firek B.A."/>
            <person name="Baker R."/>
            <person name="Thomas B.C."/>
            <person name="Morowitz M.J."/>
            <person name="Banfield J.F."/>
        </authorList>
    </citation>
    <scope>NUCLEOTIDE SEQUENCE [LARGE SCALE GENOMIC DNA]</scope>
    <source>
        <strain evidence="3">S2_012_000_R2_81</strain>
    </source>
</reference>
<evidence type="ECO:0000256" key="1">
    <source>
        <dbReference type="ARBA" id="ARBA00022801"/>
    </source>
</evidence>
<organism evidence="3 4">
    <name type="scientific">Roseateles depolymerans</name>
    <dbReference type="NCBI Taxonomy" id="76731"/>
    <lineage>
        <taxon>Bacteria</taxon>
        <taxon>Pseudomonadati</taxon>
        <taxon>Pseudomonadota</taxon>
        <taxon>Betaproteobacteria</taxon>
        <taxon>Burkholderiales</taxon>
        <taxon>Sphaerotilaceae</taxon>
        <taxon>Roseateles</taxon>
    </lineage>
</organism>
<dbReference type="GO" id="GO:0061522">
    <property type="term" value="F:1,4-dihydroxy-2-naphthoyl-CoA thioesterase activity"/>
    <property type="evidence" value="ECO:0007669"/>
    <property type="project" value="TreeGrafter"/>
</dbReference>
<dbReference type="Proteomes" id="UP000249633">
    <property type="component" value="Unassembled WGS sequence"/>
</dbReference>